<protein>
    <submittedName>
        <fullName evidence="1">Uncharacterized protein</fullName>
    </submittedName>
</protein>
<dbReference type="Proteomes" id="UP000316621">
    <property type="component" value="Chromosome 9"/>
</dbReference>
<dbReference type="EMBL" id="CM010723">
    <property type="protein sequence ID" value="RZC75969.1"/>
    <property type="molecule type" value="Genomic_DNA"/>
</dbReference>
<organism evidence="1 2">
    <name type="scientific">Papaver somniferum</name>
    <name type="common">Opium poppy</name>
    <dbReference type="NCBI Taxonomy" id="3469"/>
    <lineage>
        <taxon>Eukaryota</taxon>
        <taxon>Viridiplantae</taxon>
        <taxon>Streptophyta</taxon>
        <taxon>Embryophyta</taxon>
        <taxon>Tracheophyta</taxon>
        <taxon>Spermatophyta</taxon>
        <taxon>Magnoliopsida</taxon>
        <taxon>Ranunculales</taxon>
        <taxon>Papaveraceae</taxon>
        <taxon>Papaveroideae</taxon>
        <taxon>Papaver</taxon>
    </lineage>
</organism>
<sequence>MRKHVKNLVRSFKVSAIGTWVSAAQSRENLKFWCLLKLWFGLMLTEIETEMEIAIEVKIEKKMVEKLIDTAMSKEGMNSLIVDELVVVLRMKEVRRCIWFCWVAAAVQVDEYARTETARKKIMELTWVDSNMQVDGFVGGCVIQWFMNLVMEMELICEDEAT</sequence>
<evidence type="ECO:0000313" key="2">
    <source>
        <dbReference type="Proteomes" id="UP000316621"/>
    </source>
</evidence>
<gene>
    <name evidence="1" type="ORF">C5167_000078</name>
</gene>
<evidence type="ECO:0000313" key="1">
    <source>
        <dbReference type="EMBL" id="RZC75969.1"/>
    </source>
</evidence>
<dbReference type="AlphaFoldDB" id="A0A4Y7KVL1"/>
<keyword evidence="2" id="KW-1185">Reference proteome</keyword>
<reference evidence="1 2" key="1">
    <citation type="journal article" date="2018" name="Science">
        <title>The opium poppy genome and morphinan production.</title>
        <authorList>
            <person name="Guo L."/>
            <person name="Winzer T."/>
            <person name="Yang X."/>
            <person name="Li Y."/>
            <person name="Ning Z."/>
            <person name="He Z."/>
            <person name="Teodor R."/>
            <person name="Lu Y."/>
            <person name="Bowser T.A."/>
            <person name="Graham I.A."/>
            <person name="Ye K."/>
        </authorList>
    </citation>
    <scope>NUCLEOTIDE SEQUENCE [LARGE SCALE GENOMIC DNA]</scope>
    <source>
        <strain evidence="2">cv. HN1</strain>
        <tissue evidence="1">Leaves</tissue>
    </source>
</reference>
<name>A0A4Y7KVL1_PAPSO</name>
<accession>A0A4Y7KVL1</accession>
<dbReference type="Gramene" id="RZC75969">
    <property type="protein sequence ID" value="RZC75969"/>
    <property type="gene ID" value="C5167_000078"/>
</dbReference>
<proteinExistence type="predicted"/>